<dbReference type="EMBL" id="LGRX02012738">
    <property type="protein sequence ID" value="KAK3266925.1"/>
    <property type="molecule type" value="Genomic_DNA"/>
</dbReference>
<feature type="region of interest" description="Disordered" evidence="8">
    <location>
        <begin position="1712"/>
        <end position="1740"/>
    </location>
</feature>
<evidence type="ECO:0000256" key="5">
    <source>
        <dbReference type="ARBA" id="ARBA00022837"/>
    </source>
</evidence>
<dbReference type="Gene3D" id="1.20.58.60">
    <property type="match status" value="6"/>
</dbReference>
<dbReference type="InterPro" id="IPR011993">
    <property type="entry name" value="PH-like_dom_sf"/>
</dbReference>
<dbReference type="Pfam" id="PF00169">
    <property type="entry name" value="PH"/>
    <property type="match status" value="1"/>
</dbReference>
<dbReference type="SUPFAM" id="SSF50729">
    <property type="entry name" value="PH domain-like"/>
    <property type="match status" value="1"/>
</dbReference>
<dbReference type="InterPro" id="IPR018159">
    <property type="entry name" value="Spectrin/alpha-actinin"/>
</dbReference>
<evidence type="ECO:0000256" key="6">
    <source>
        <dbReference type="ARBA" id="ARBA00023203"/>
    </source>
</evidence>
<comment type="caution">
    <text evidence="11">The sequence shown here is derived from an EMBL/GenBank/DDBJ whole genome shotgun (WGS) entry which is preliminary data.</text>
</comment>
<dbReference type="InterPro" id="IPR014837">
    <property type="entry name" value="EF-hand_Ca_insen"/>
</dbReference>
<evidence type="ECO:0000256" key="3">
    <source>
        <dbReference type="ARBA" id="ARBA00022723"/>
    </source>
</evidence>
<keyword evidence="5" id="KW-0106">Calcium</keyword>
<dbReference type="GO" id="GO:0005509">
    <property type="term" value="F:calcium ion binding"/>
    <property type="evidence" value="ECO:0007669"/>
    <property type="project" value="InterPro"/>
</dbReference>
<keyword evidence="6" id="KW-0009">Actin-binding</keyword>
<evidence type="ECO:0000256" key="1">
    <source>
        <dbReference type="ARBA" id="ARBA00006826"/>
    </source>
</evidence>
<organism evidence="11 12">
    <name type="scientific">Cymbomonas tetramitiformis</name>
    <dbReference type="NCBI Taxonomy" id="36881"/>
    <lineage>
        <taxon>Eukaryota</taxon>
        <taxon>Viridiplantae</taxon>
        <taxon>Chlorophyta</taxon>
        <taxon>Pyramimonadophyceae</taxon>
        <taxon>Pyramimonadales</taxon>
        <taxon>Pyramimonadaceae</taxon>
        <taxon>Cymbomonas</taxon>
    </lineage>
</organism>
<proteinExistence type="inferred from homology"/>
<dbReference type="InterPro" id="IPR011992">
    <property type="entry name" value="EF-hand-dom_pair"/>
</dbReference>
<feature type="region of interest" description="Disordered" evidence="8">
    <location>
        <begin position="1755"/>
        <end position="1782"/>
    </location>
</feature>
<feature type="domain" description="EF-hand" evidence="10">
    <location>
        <begin position="1543"/>
        <end position="1578"/>
    </location>
</feature>
<name>A0AAE0FWM2_9CHLO</name>
<comment type="similarity">
    <text evidence="1">Belongs to the spectrin family.</text>
</comment>
<dbReference type="PROSITE" id="PS50222">
    <property type="entry name" value="EF_HAND_2"/>
    <property type="match status" value="1"/>
</dbReference>
<dbReference type="Proteomes" id="UP001190700">
    <property type="component" value="Unassembled WGS sequence"/>
</dbReference>
<evidence type="ECO:0000256" key="2">
    <source>
        <dbReference type="ARBA" id="ARBA00022467"/>
    </source>
</evidence>
<dbReference type="GO" id="GO:0051693">
    <property type="term" value="P:actin filament capping"/>
    <property type="evidence" value="ECO:0007669"/>
    <property type="project" value="UniProtKB-KW"/>
</dbReference>
<gene>
    <name evidence="11" type="ORF">CYMTET_24485</name>
</gene>
<dbReference type="CDD" id="cd00821">
    <property type="entry name" value="PH"/>
    <property type="match status" value="1"/>
</dbReference>
<evidence type="ECO:0000256" key="7">
    <source>
        <dbReference type="SAM" id="Coils"/>
    </source>
</evidence>
<keyword evidence="2" id="KW-0117">Actin capping</keyword>
<accession>A0AAE0FWM2</accession>
<keyword evidence="12" id="KW-1185">Reference proteome</keyword>
<dbReference type="InterPro" id="IPR001849">
    <property type="entry name" value="PH_domain"/>
</dbReference>
<dbReference type="Pfam" id="PF08726">
    <property type="entry name" value="EFhand_Ca_insen"/>
    <property type="match status" value="1"/>
</dbReference>
<evidence type="ECO:0000256" key="4">
    <source>
        <dbReference type="ARBA" id="ARBA00022737"/>
    </source>
</evidence>
<dbReference type="InterPro" id="IPR002017">
    <property type="entry name" value="Spectrin_repeat"/>
</dbReference>
<dbReference type="Gene3D" id="2.30.29.30">
    <property type="entry name" value="Pleckstrin-homology domain (PH domain)/Phosphotyrosine-binding domain (PTB)"/>
    <property type="match status" value="1"/>
</dbReference>
<sequence length="1966" mass="219094">MVTARHAGQKTGAEGTEAQGVTGVKIAMNNEKGAVQSLAQTIATKLKSHDLPPLETPAGHGTEELETSWQKMCDLEAVYEKALKQAIDDMKKQEKMLQQFTRKADKVAGWVSDMSEYSAGDEAAAGGKSSGDVQKLLRQHERYEDQRDMNQKALASLEEIVGGLFGAPQELCQARVKELQAGWQQANERLEAQKRKLEAADSEEAARDKKRLEFAQKAEKFFVWAGEQENELAQKLRTVTLPLVQERNQSLDRIIKEAQEKEADLAHLSTLYKETDSENTPNPYSRFAVSEILAMHEKLAAKAAALREDGAAQEAQEKHFHEQRAIYSDRSSKFNAWMSSMWGLLDSHPCVLHEFTQETEMQWADMRDLLQPGFKQIHTQDALRDLARKQSVSMDHQLLGYDDTSLGRAKRKMGLHAGDSDDLDRWLQEVMALKSKFTEEAGLLLGEVKAADATLQAEGLRENETDRSLHQLEEDKMALEHSVGRILQLLGSAKFQLVAADLSQLLMQLRQALAGVEGTMSLDIASMTTQLESVKQVKVRFDTQGEGMLSKVKAANEEQHKLGGGKSEDNEAEGAETMLTLDQLISEWDMLSMNAKNKHHRLETGIDAAREILKMQGEYVEKARKLGAWIQPYVKEYAAPYDFGSTVSDLLGKETTFGSFQQGVRPSMTNEKGSVESLISRLNNMMQTEGLGPYVEPEGLDIEALRALWRELETTADAYGSALTKLIAEQTKQEKLLSEFSGRAAKLEEWAEEAQTYATVETAADADAGQLLRQHEANYEEELAASGKRLETLQALAAEMEGMPKTQSEERLAALEAKVRTLGGGLKAKRDALQAACDKQQEQHKQRLQLAKRAEDFYAWSTGSDRSSRMSVSDDSSAIGAARQMCQAADDACAEKQAELDDLKKLAGETGSLTKGDTYSRFTVEDLAEMLAKVKAANEEEKKRIDEQEAVVNSIAQLKTEYVETSAAFEAWVKEAQSQLDAVPSEIVVDAAVVKERVAAVQELQKQLSGEGEAVLILGKAKAAHSSLADALAKRSQYADDSINKQVASYEALGEAAKAKKRTIQDHLITLKRLDEMEVNYVAKAQRVVQLIKEQLSSFNSADLQDASLAECHQKERDFKSYKQGVKPAIANEIATVETLAGALGERRSFYHLPEYEPPAGSSKSEISEMWKELGVLESMYETPLRGQIQAMVAQEKQFEQIKRKIASSNAWLDAEEAILKDSAQRDAAIPPSDFRGTKALLTSHQQKEHEYEEKKEKLAEVANLIEAYTTAGGHHASDALEGQEKLMAHYEQLGIARMEKARSIDGQMQVGQAIQGKMNEFAVEAEHLSITVDEMREELSKPLVANTLGDVQKQQTLLDKKPAQIQKIRADIAAAVQKLKAAGAPAHNPFSRFTEEDLEQMVGTLESTVASRQLLINKEEAHQRDNDRLKKLTADAIGEFDSWCEKMKSRVADSGGSKDNEADLAALEALAQEIDTNQAKLQAAEAAFDNQVAAGITMNEMSEKGINEIRADWDMLQALVQEKRNLIQAKIDGQSAGSFTAAQMRDYKNLFENFDKDQTKTLKEHELQAVLTSLDMVVAEDKIKELFKDGNPMDFDAFVAFMADQLRDTDTYDQMLESFKVLAGGKDFISAEDLGKPQFAEVLPPDIVDYVVSRIPKNEDGEGLNYEAFASRVFGKDGMSNEKSAEEIAQADAAIAEKAAAAVEAARLKKEEERRKREAEELKKKEEEEELERKEEEMRRQREEEQRLAIEEQHRLQKEKEEAEAEQARQMQVELERKKSVEKAEKAAKEAKIQMLMEKAKTHSRRRAQSVLSKKHAQEEQDKQAAIAAQAKKRADEEKAQQEALLTKGMDAVLHKKHNVEGSTMGMFKKKWSDRWASLGSDGVLRLYKDKADAAKLKPPSDEIILRSVPAIRDEESYDATSKEPKMFCFALERTEGALILCAESKEEKDAWMQLIGLWISLSAK</sequence>
<dbReference type="Gene3D" id="1.10.238.10">
    <property type="entry name" value="EF-hand"/>
    <property type="match status" value="2"/>
</dbReference>
<keyword evidence="4" id="KW-0677">Repeat</keyword>
<evidence type="ECO:0000256" key="8">
    <source>
        <dbReference type="SAM" id="MobiDB-lite"/>
    </source>
</evidence>
<protein>
    <submittedName>
        <fullName evidence="11">Uncharacterized protein</fullName>
    </submittedName>
</protein>
<reference evidence="11 12" key="1">
    <citation type="journal article" date="2015" name="Genome Biol. Evol.">
        <title>Comparative Genomics of a Bacterivorous Green Alga Reveals Evolutionary Causalities and Consequences of Phago-Mixotrophic Mode of Nutrition.</title>
        <authorList>
            <person name="Burns J.A."/>
            <person name="Paasch A."/>
            <person name="Narechania A."/>
            <person name="Kim E."/>
        </authorList>
    </citation>
    <scope>NUCLEOTIDE SEQUENCE [LARGE SCALE GENOMIC DNA]</scope>
    <source>
        <strain evidence="11 12">PLY_AMNH</strain>
    </source>
</reference>
<keyword evidence="7" id="KW-0175">Coiled coil</keyword>
<dbReference type="SUPFAM" id="SSF46966">
    <property type="entry name" value="Spectrin repeat"/>
    <property type="match status" value="7"/>
</dbReference>
<dbReference type="PANTHER" id="PTHR11915">
    <property type="entry name" value="SPECTRIN/FILAMIN RELATED CYTOSKELETAL PROTEIN"/>
    <property type="match status" value="1"/>
</dbReference>
<evidence type="ECO:0000313" key="12">
    <source>
        <dbReference type="Proteomes" id="UP001190700"/>
    </source>
</evidence>
<dbReference type="Pfam" id="PF00435">
    <property type="entry name" value="Spectrin"/>
    <property type="match status" value="1"/>
</dbReference>
<feature type="coiled-coil region" evidence="7">
    <location>
        <begin position="1242"/>
        <end position="1272"/>
    </location>
</feature>
<evidence type="ECO:0000259" key="10">
    <source>
        <dbReference type="PROSITE" id="PS50222"/>
    </source>
</evidence>
<evidence type="ECO:0000259" key="9">
    <source>
        <dbReference type="PROSITE" id="PS50003"/>
    </source>
</evidence>
<keyword evidence="3" id="KW-0479">Metal-binding</keyword>
<dbReference type="SMART" id="SM00233">
    <property type="entry name" value="PH"/>
    <property type="match status" value="1"/>
</dbReference>
<feature type="domain" description="PH" evidence="9">
    <location>
        <begin position="1848"/>
        <end position="1962"/>
    </location>
</feature>
<dbReference type="SMART" id="SM00150">
    <property type="entry name" value="SPEC"/>
    <property type="match status" value="6"/>
</dbReference>
<dbReference type="PROSITE" id="PS50003">
    <property type="entry name" value="PH_DOMAIN"/>
    <property type="match status" value="1"/>
</dbReference>
<dbReference type="GO" id="GO:0003779">
    <property type="term" value="F:actin binding"/>
    <property type="evidence" value="ECO:0007669"/>
    <property type="project" value="UniProtKB-KW"/>
</dbReference>
<feature type="coiled-coil region" evidence="7">
    <location>
        <begin position="886"/>
        <end position="951"/>
    </location>
</feature>
<dbReference type="SMART" id="SM01184">
    <property type="entry name" value="efhand_Ca_insen"/>
    <property type="match status" value="1"/>
</dbReference>
<evidence type="ECO:0000313" key="11">
    <source>
        <dbReference type="EMBL" id="KAK3266925.1"/>
    </source>
</evidence>
<feature type="coiled-coil region" evidence="7">
    <location>
        <begin position="133"/>
        <end position="207"/>
    </location>
</feature>
<feature type="region of interest" description="Disordered" evidence="8">
    <location>
        <begin position="1800"/>
        <end position="1842"/>
    </location>
</feature>
<dbReference type="InterPro" id="IPR002048">
    <property type="entry name" value="EF_hand_dom"/>
</dbReference>
<dbReference type="SUPFAM" id="SSF47473">
    <property type="entry name" value="EF-hand"/>
    <property type="match status" value="1"/>
</dbReference>